<keyword evidence="3" id="KW-1185">Reference proteome</keyword>
<dbReference type="FunFam" id="1.25.40.10:FF:000202">
    <property type="entry name" value="Unplaced genomic scaffold supercont1.7, whole genome shotgun sequence"/>
    <property type="match status" value="1"/>
</dbReference>
<dbReference type="OMA" id="MWRYGVH"/>
<proteinExistence type="predicted"/>
<evidence type="ECO:0000313" key="3">
    <source>
        <dbReference type="Proteomes" id="UP000030104"/>
    </source>
</evidence>
<sequence>MGTHGWCSATPSSNARPNSTSVQADDCTMEKLGSHGMRALRSPTCASVGHVDKSRRRDGFQVSREPRRLSGSASQQLESGVPQCINESPADPKIETSALGQEEESHLAQGFAAHPELRRSHSTPIAMHSQNSVGIQKAFHAMQMQPQAQESRHTRNEQTMNQTMEVVSAEAVTQGAKPHGMFRQPETHTITEEQLINEVRGIYNGLVLVEKKCIEIDKHQAQSTAELSQPQWQTFVSLHRTLLYEHHDFFLASQHPSAGPILKDLANKYAMPARMWRYGVHSFLEILRQKLPGSMEYMLDFIYLSYSMITLLLESVPDFREIWIECLGDLSRYRMAVEKLDQKDRELWAGVSRYWYNRNTDQSPENGRIQHHLAVLARPDVLLQVFHYTKALISVRAFPNALDSMTQLVTPLMNINVPAQREDLVTSFVTTHGALFMQAPVEEFVSRANVFLTALRKEIGRVGLDGQQGVQITSCNIAAIFQYGSENGVVETEFILKSRNPTAEDHMVANKWASSASNEFNALMHAKYSDLSSQFAFRASSLAFHTLTVMLGQIGDPNMYPGVHISMAFVWCLTLNPAAIQRLEPLVPWALLANYLNTLFRPDTIISKIEDESFPLLDDSTTHQLPEDFLIRGQAWSRLYYPESFFEGAPGEDDRPSTEEESTEIPRRHRCLWLGIRIATFTRWMTYDRARRFIPTRLADEFAPMAASPAYLYGNPYSLGTEISPSCDQEMQEV</sequence>
<dbReference type="EMBL" id="JQGA01001173">
    <property type="protein sequence ID" value="KGO69029.1"/>
    <property type="molecule type" value="Genomic_DNA"/>
</dbReference>
<dbReference type="InterPro" id="IPR045153">
    <property type="entry name" value="Est1/Ebs1-like"/>
</dbReference>
<dbReference type="SUPFAM" id="SSF48452">
    <property type="entry name" value="TPR-like"/>
    <property type="match status" value="1"/>
</dbReference>
<evidence type="ECO:0000256" key="1">
    <source>
        <dbReference type="SAM" id="MobiDB-lite"/>
    </source>
</evidence>
<feature type="region of interest" description="Disordered" evidence="1">
    <location>
        <begin position="46"/>
        <end position="92"/>
    </location>
</feature>
<dbReference type="PANTHER" id="PTHR15696">
    <property type="entry name" value="SMG-7 SUPPRESSOR WITH MORPHOLOGICAL EFFECT ON GENITALIA PROTEIN 7"/>
    <property type="match status" value="1"/>
</dbReference>
<feature type="region of interest" description="Disordered" evidence="1">
    <location>
        <begin position="1"/>
        <end position="23"/>
    </location>
</feature>
<dbReference type="AlphaFoldDB" id="A0A0A2KMK8"/>
<dbReference type="HOGENOM" id="CLU_010014_4_1_1"/>
<protein>
    <submittedName>
        <fullName evidence="2">DNA/RNA-binding domain, Est1-type</fullName>
    </submittedName>
</protein>
<name>A0A0A2KMK8_PENIT</name>
<organism evidence="2 3">
    <name type="scientific">Penicillium italicum</name>
    <name type="common">Blue mold</name>
    <dbReference type="NCBI Taxonomy" id="40296"/>
    <lineage>
        <taxon>Eukaryota</taxon>
        <taxon>Fungi</taxon>
        <taxon>Dikarya</taxon>
        <taxon>Ascomycota</taxon>
        <taxon>Pezizomycotina</taxon>
        <taxon>Eurotiomycetes</taxon>
        <taxon>Eurotiomycetidae</taxon>
        <taxon>Eurotiales</taxon>
        <taxon>Aspergillaceae</taxon>
        <taxon>Penicillium</taxon>
    </lineage>
</organism>
<dbReference type="Proteomes" id="UP000030104">
    <property type="component" value="Unassembled WGS sequence"/>
</dbReference>
<dbReference type="GO" id="GO:0005697">
    <property type="term" value="C:telomerase holoenzyme complex"/>
    <property type="evidence" value="ECO:0007669"/>
    <property type="project" value="TreeGrafter"/>
</dbReference>
<evidence type="ECO:0000313" key="2">
    <source>
        <dbReference type="EMBL" id="KGO69029.1"/>
    </source>
</evidence>
<reference evidence="2 3" key="1">
    <citation type="journal article" date="2015" name="Mol. Plant Microbe Interact.">
        <title>Genome, transcriptome, and functional analyses of Penicillium expansum provide new insights into secondary metabolism and pathogenicity.</title>
        <authorList>
            <person name="Ballester A.R."/>
            <person name="Marcet-Houben M."/>
            <person name="Levin E."/>
            <person name="Sela N."/>
            <person name="Selma-Lazaro C."/>
            <person name="Carmona L."/>
            <person name="Wisniewski M."/>
            <person name="Droby S."/>
            <person name="Gonzalez-Candelas L."/>
            <person name="Gabaldon T."/>
        </authorList>
    </citation>
    <scope>NUCLEOTIDE SEQUENCE [LARGE SCALE GENOMIC DNA]</scope>
    <source>
        <strain evidence="2 3">PHI-1</strain>
    </source>
</reference>
<dbReference type="GO" id="GO:0042162">
    <property type="term" value="F:telomeric DNA binding"/>
    <property type="evidence" value="ECO:0007669"/>
    <property type="project" value="TreeGrafter"/>
</dbReference>
<dbReference type="STRING" id="40296.A0A0A2KMK8"/>
<feature type="compositionally biased region" description="Polar residues" evidence="1">
    <location>
        <begin position="9"/>
        <end position="23"/>
    </location>
</feature>
<dbReference type="GO" id="GO:0000184">
    <property type="term" value="P:nuclear-transcribed mRNA catabolic process, nonsense-mediated decay"/>
    <property type="evidence" value="ECO:0007669"/>
    <property type="project" value="TreeGrafter"/>
</dbReference>
<dbReference type="PhylomeDB" id="A0A0A2KMK8"/>
<dbReference type="Gene3D" id="1.25.40.10">
    <property type="entry name" value="Tetratricopeptide repeat domain"/>
    <property type="match status" value="1"/>
</dbReference>
<dbReference type="InterPro" id="IPR011990">
    <property type="entry name" value="TPR-like_helical_dom_sf"/>
</dbReference>
<gene>
    <name evidence="2" type="ORF">PITC_078540</name>
</gene>
<dbReference type="OrthoDB" id="2017974at2759"/>
<feature type="compositionally biased region" description="Basic and acidic residues" evidence="1">
    <location>
        <begin position="50"/>
        <end position="68"/>
    </location>
</feature>
<accession>A0A0A2KMK8</accession>
<dbReference type="GO" id="GO:0070034">
    <property type="term" value="F:telomerase RNA binding"/>
    <property type="evidence" value="ECO:0007669"/>
    <property type="project" value="TreeGrafter"/>
</dbReference>
<dbReference type="PANTHER" id="PTHR15696:SF0">
    <property type="entry name" value="TELOMERASE-BINDING PROTEIN EST1A"/>
    <property type="match status" value="1"/>
</dbReference>
<comment type="caution">
    <text evidence="2">The sequence shown here is derived from an EMBL/GenBank/DDBJ whole genome shotgun (WGS) entry which is preliminary data.</text>
</comment>